<dbReference type="PANTHER" id="PTHR19871">
    <property type="entry name" value="BETA TRANSDUCIN-RELATED PROTEIN"/>
    <property type="match status" value="1"/>
</dbReference>
<organism evidence="2 3">
    <name type="scientific">Kouleothrix aurantiaca</name>
    <dbReference type="NCBI Taxonomy" id="186479"/>
    <lineage>
        <taxon>Bacteria</taxon>
        <taxon>Bacillati</taxon>
        <taxon>Chloroflexota</taxon>
        <taxon>Chloroflexia</taxon>
        <taxon>Chloroflexales</taxon>
        <taxon>Roseiflexineae</taxon>
        <taxon>Roseiflexaceae</taxon>
        <taxon>Kouleothrix</taxon>
    </lineage>
</organism>
<dbReference type="Pfam" id="PF13191">
    <property type="entry name" value="AAA_16"/>
    <property type="match status" value="1"/>
</dbReference>
<evidence type="ECO:0000313" key="3">
    <source>
        <dbReference type="Proteomes" id="UP000050509"/>
    </source>
</evidence>
<keyword evidence="3" id="KW-1185">Reference proteome</keyword>
<dbReference type="Gene3D" id="3.40.50.300">
    <property type="entry name" value="P-loop containing nucleotide triphosphate hydrolases"/>
    <property type="match status" value="1"/>
</dbReference>
<comment type="caution">
    <text evidence="2">The sequence shown here is derived from an EMBL/GenBank/DDBJ whole genome shotgun (WGS) entry which is preliminary data.</text>
</comment>
<dbReference type="PANTHER" id="PTHR19871:SF14">
    <property type="entry name" value="DUF4062 DOMAIN-CONTAINING PROTEIN"/>
    <property type="match status" value="1"/>
</dbReference>
<dbReference type="EMBL" id="LJCR01000663">
    <property type="protein sequence ID" value="KPV52087.1"/>
    <property type="molecule type" value="Genomic_DNA"/>
</dbReference>
<sequence length="232" mass="25789">MPNDTIIDDLLKQLVAHRAALQTSLTQQARLGSAQAPVGLLGQIDEARERIAYLKTELHQLGCTDVTDHPNDTDPLDSQVKRLRAESRAARMRDLCHNHADFIADRLSSFVGRAAELAAIRERIETVQPDGGYVTITGQAGQGKSSIIARLVHDVGITTVAHHFIPFTPRPDHQVGLLRDLMAQLILKHDLSDHYVAPESRPALRDYFVTLLRTLSEQGRQEVIYIDGLDQL</sequence>
<feature type="non-terminal residue" evidence="2">
    <location>
        <position position="232"/>
    </location>
</feature>
<reference evidence="2 3" key="1">
    <citation type="submission" date="2015-09" db="EMBL/GenBank/DDBJ databases">
        <title>Draft genome sequence of Kouleothrix aurantiaca JCM 19913.</title>
        <authorList>
            <person name="Hemp J."/>
        </authorList>
    </citation>
    <scope>NUCLEOTIDE SEQUENCE [LARGE SCALE GENOMIC DNA]</scope>
    <source>
        <strain evidence="2 3">COM-B</strain>
    </source>
</reference>
<proteinExistence type="predicted"/>
<dbReference type="Proteomes" id="UP000050509">
    <property type="component" value="Unassembled WGS sequence"/>
</dbReference>
<protein>
    <recommendedName>
        <fullName evidence="1">Orc1-like AAA ATPase domain-containing protein</fullName>
    </recommendedName>
</protein>
<evidence type="ECO:0000313" key="2">
    <source>
        <dbReference type="EMBL" id="KPV52087.1"/>
    </source>
</evidence>
<name>A0A0P9D9B4_9CHLR</name>
<accession>A0A0P9D9B4</accession>
<dbReference type="InterPro" id="IPR041664">
    <property type="entry name" value="AAA_16"/>
</dbReference>
<evidence type="ECO:0000259" key="1">
    <source>
        <dbReference type="Pfam" id="PF13191"/>
    </source>
</evidence>
<dbReference type="SUPFAM" id="SSF52540">
    <property type="entry name" value="P-loop containing nucleoside triphosphate hydrolases"/>
    <property type="match status" value="1"/>
</dbReference>
<dbReference type="InterPro" id="IPR027417">
    <property type="entry name" value="P-loop_NTPase"/>
</dbReference>
<dbReference type="InterPro" id="IPR052752">
    <property type="entry name" value="NACHT-WD_repeat"/>
</dbReference>
<gene>
    <name evidence="2" type="ORF">SE17_17520</name>
</gene>
<dbReference type="AlphaFoldDB" id="A0A0P9D9B4"/>
<feature type="domain" description="Orc1-like AAA ATPase" evidence="1">
    <location>
        <begin position="110"/>
        <end position="231"/>
    </location>
</feature>